<comment type="caution">
    <text evidence="1">The sequence shown here is derived from an EMBL/GenBank/DDBJ whole genome shotgun (WGS) entry which is preliminary data.</text>
</comment>
<organism evidence="1 2">
    <name type="scientific">Apodospora peruviana</name>
    <dbReference type="NCBI Taxonomy" id="516989"/>
    <lineage>
        <taxon>Eukaryota</taxon>
        <taxon>Fungi</taxon>
        <taxon>Dikarya</taxon>
        <taxon>Ascomycota</taxon>
        <taxon>Pezizomycotina</taxon>
        <taxon>Sordariomycetes</taxon>
        <taxon>Sordariomycetidae</taxon>
        <taxon>Sordariales</taxon>
        <taxon>Lasiosphaeriaceae</taxon>
        <taxon>Apodospora</taxon>
    </lineage>
</organism>
<name>A0AAE0HVP8_9PEZI</name>
<evidence type="ECO:0000313" key="2">
    <source>
        <dbReference type="Proteomes" id="UP001283341"/>
    </source>
</evidence>
<dbReference type="Proteomes" id="UP001283341">
    <property type="component" value="Unassembled WGS sequence"/>
</dbReference>
<reference evidence="1" key="2">
    <citation type="submission" date="2023-06" db="EMBL/GenBank/DDBJ databases">
        <authorList>
            <consortium name="Lawrence Berkeley National Laboratory"/>
            <person name="Haridas S."/>
            <person name="Hensen N."/>
            <person name="Bonometti L."/>
            <person name="Westerberg I."/>
            <person name="Brannstrom I.O."/>
            <person name="Guillou S."/>
            <person name="Cros-Aarteil S."/>
            <person name="Calhoun S."/>
            <person name="Kuo A."/>
            <person name="Mondo S."/>
            <person name="Pangilinan J."/>
            <person name="Riley R."/>
            <person name="Labutti K."/>
            <person name="Andreopoulos B."/>
            <person name="Lipzen A."/>
            <person name="Chen C."/>
            <person name="Yanf M."/>
            <person name="Daum C."/>
            <person name="Ng V."/>
            <person name="Clum A."/>
            <person name="Steindorff A."/>
            <person name="Ohm R."/>
            <person name="Martin F."/>
            <person name="Silar P."/>
            <person name="Natvig D."/>
            <person name="Lalanne C."/>
            <person name="Gautier V."/>
            <person name="Ament-Velasquez S.L."/>
            <person name="Kruys A."/>
            <person name="Hutchinson M.I."/>
            <person name="Powell A.J."/>
            <person name="Barry K."/>
            <person name="Miller A.N."/>
            <person name="Grigoriev I.V."/>
            <person name="Debuchy R."/>
            <person name="Gladieux P."/>
            <person name="Thoren M.H."/>
            <person name="Johannesson H."/>
        </authorList>
    </citation>
    <scope>NUCLEOTIDE SEQUENCE</scope>
    <source>
        <strain evidence="1">CBS 118394</strain>
    </source>
</reference>
<protein>
    <submittedName>
        <fullName evidence="1">Uncharacterized protein</fullName>
    </submittedName>
</protein>
<gene>
    <name evidence="1" type="ORF">B0H66DRAFT_566961</name>
</gene>
<accession>A0AAE0HVP8</accession>
<sequence length="143" mass="15961">MLLAAKVFGCRETLILSMMARPSLGQHSGDSSTELLPRCYLETVDFRSRRQLTGLMRRRPDYDHRLLSALSPMVGSRKGFSSLRVLYSKIPSSPSPGLSLKASRKTGSFANHVLLTSDFNTVRLRTCIHAPPPMVWSVIHPVH</sequence>
<reference evidence="1" key="1">
    <citation type="journal article" date="2023" name="Mol. Phylogenet. Evol.">
        <title>Genome-scale phylogeny and comparative genomics of the fungal order Sordariales.</title>
        <authorList>
            <person name="Hensen N."/>
            <person name="Bonometti L."/>
            <person name="Westerberg I."/>
            <person name="Brannstrom I.O."/>
            <person name="Guillou S."/>
            <person name="Cros-Aarteil S."/>
            <person name="Calhoun S."/>
            <person name="Haridas S."/>
            <person name="Kuo A."/>
            <person name="Mondo S."/>
            <person name="Pangilinan J."/>
            <person name="Riley R."/>
            <person name="LaButti K."/>
            <person name="Andreopoulos B."/>
            <person name="Lipzen A."/>
            <person name="Chen C."/>
            <person name="Yan M."/>
            <person name="Daum C."/>
            <person name="Ng V."/>
            <person name="Clum A."/>
            <person name="Steindorff A."/>
            <person name="Ohm R.A."/>
            <person name="Martin F."/>
            <person name="Silar P."/>
            <person name="Natvig D.O."/>
            <person name="Lalanne C."/>
            <person name="Gautier V."/>
            <person name="Ament-Velasquez S.L."/>
            <person name="Kruys A."/>
            <person name="Hutchinson M.I."/>
            <person name="Powell A.J."/>
            <person name="Barry K."/>
            <person name="Miller A.N."/>
            <person name="Grigoriev I.V."/>
            <person name="Debuchy R."/>
            <person name="Gladieux P."/>
            <person name="Hiltunen Thoren M."/>
            <person name="Johannesson H."/>
        </authorList>
    </citation>
    <scope>NUCLEOTIDE SEQUENCE</scope>
    <source>
        <strain evidence="1">CBS 118394</strain>
    </source>
</reference>
<dbReference type="EMBL" id="JAUEDM010000007">
    <property type="protein sequence ID" value="KAK3313777.1"/>
    <property type="molecule type" value="Genomic_DNA"/>
</dbReference>
<dbReference type="AlphaFoldDB" id="A0AAE0HVP8"/>
<proteinExistence type="predicted"/>
<evidence type="ECO:0000313" key="1">
    <source>
        <dbReference type="EMBL" id="KAK3313777.1"/>
    </source>
</evidence>
<keyword evidence="2" id="KW-1185">Reference proteome</keyword>